<evidence type="ECO:0000256" key="1">
    <source>
        <dbReference type="SAM" id="Coils"/>
    </source>
</evidence>
<gene>
    <name evidence="2" type="ORF">OKA04_19450</name>
</gene>
<name>A0ABT3FTM0_9BACT</name>
<keyword evidence="1" id="KW-0175">Coiled coil</keyword>
<dbReference type="RefSeq" id="WP_264502880.1">
    <property type="nucleotide sequence ID" value="NZ_JAPDDS010000013.1"/>
</dbReference>
<evidence type="ECO:0000313" key="2">
    <source>
        <dbReference type="EMBL" id="MCW1886925.1"/>
    </source>
</evidence>
<reference evidence="2 3" key="1">
    <citation type="submission" date="2022-10" db="EMBL/GenBank/DDBJ databases">
        <title>Luteolibacter flavescens strain MCCC 1K03193, whole genome shotgun sequencing project.</title>
        <authorList>
            <person name="Zhao G."/>
            <person name="Shen L."/>
        </authorList>
    </citation>
    <scope>NUCLEOTIDE SEQUENCE [LARGE SCALE GENOMIC DNA]</scope>
    <source>
        <strain evidence="2 3">MCCC 1K03193</strain>
    </source>
</reference>
<evidence type="ECO:0008006" key="4">
    <source>
        <dbReference type="Google" id="ProtNLM"/>
    </source>
</evidence>
<sequence>MSSKTKKLDRKLVTALSHDLRPDGFSKMSPQDLIRHANDHSEFIYFGSRINRSTRLEMFHFSVCIRFPAIEAILDPYEENIQGCTFGSPIHILTEEQKFREWTLTPTSFESVRSEARSLITQYAFPFFEEFKSIEDVAKHLSPEKNPHWSILDQTRQIQIFAASLCVLHRRTEAVALLKEEIEKLEKEMENNRPRLFKYRFPLQQLLQRLTSVDPNS</sequence>
<accession>A0ABT3FTM0</accession>
<comment type="caution">
    <text evidence="2">The sequence shown here is derived from an EMBL/GenBank/DDBJ whole genome shotgun (WGS) entry which is preliminary data.</text>
</comment>
<proteinExistence type="predicted"/>
<keyword evidence="3" id="KW-1185">Reference proteome</keyword>
<dbReference type="EMBL" id="JAPDDS010000013">
    <property type="protein sequence ID" value="MCW1886925.1"/>
    <property type="molecule type" value="Genomic_DNA"/>
</dbReference>
<evidence type="ECO:0000313" key="3">
    <source>
        <dbReference type="Proteomes" id="UP001207930"/>
    </source>
</evidence>
<dbReference type="Proteomes" id="UP001207930">
    <property type="component" value="Unassembled WGS sequence"/>
</dbReference>
<organism evidence="2 3">
    <name type="scientific">Luteolibacter flavescens</name>
    <dbReference type="NCBI Taxonomy" id="1859460"/>
    <lineage>
        <taxon>Bacteria</taxon>
        <taxon>Pseudomonadati</taxon>
        <taxon>Verrucomicrobiota</taxon>
        <taxon>Verrucomicrobiia</taxon>
        <taxon>Verrucomicrobiales</taxon>
        <taxon>Verrucomicrobiaceae</taxon>
        <taxon>Luteolibacter</taxon>
    </lineage>
</organism>
<feature type="coiled-coil region" evidence="1">
    <location>
        <begin position="168"/>
        <end position="195"/>
    </location>
</feature>
<protein>
    <recommendedName>
        <fullName evidence="4">DUF4304 domain-containing protein</fullName>
    </recommendedName>
</protein>